<evidence type="ECO:0000313" key="2">
    <source>
        <dbReference type="EMBL" id="GJN53295.1"/>
    </source>
</evidence>
<evidence type="ECO:0000313" key="3">
    <source>
        <dbReference type="Proteomes" id="UP000509383"/>
    </source>
</evidence>
<protein>
    <submittedName>
        <fullName evidence="1">Prolyl 4-hydroxylase</fullName>
    </submittedName>
</protein>
<dbReference type="EMBL" id="BQKM01000006">
    <property type="protein sequence ID" value="GJN53295.1"/>
    <property type="molecule type" value="Genomic_DNA"/>
</dbReference>
<keyword evidence="4" id="KW-1185">Reference proteome</keyword>
<dbReference type="RefSeq" id="WP_173173330.1">
    <property type="nucleotide sequence ID" value="NZ_AP023189.1"/>
</dbReference>
<dbReference type="Proteomes" id="UP000509383">
    <property type="component" value="Chromosome"/>
</dbReference>
<name>A0A6J4E0M3_9PSED</name>
<sequence>MSLDWPSLIRCLDEDGYALLPGLLDAGTVQQWRRQAKGMGTRLAPLEPGRGEWLATAGALPGELGDGLYPALARLANRWSEELDEPGRYPTGPAGAIDARFCHLGTGEYLALRQGDGTAALPLRLAILLACPRSDFTGGEFVVTEQRPRMQSRATVLPLRQGDAVLFSEGRRPVRNSLGQRYGAGLKHGTSRVRSGQRLSLELGFPAGR</sequence>
<evidence type="ECO:0000313" key="4">
    <source>
        <dbReference type="Proteomes" id="UP001054892"/>
    </source>
</evidence>
<dbReference type="InterPro" id="IPR018655">
    <property type="entry name" value="DUF2086"/>
</dbReference>
<dbReference type="Pfam" id="PF09859">
    <property type="entry name" value="Oxygenase-NA"/>
    <property type="match status" value="1"/>
</dbReference>
<accession>A0A6J4E0M3</accession>
<gene>
    <name evidence="1" type="ORF">TUM18999_12090</name>
    <name evidence="2" type="ORF">TUM20286_30470</name>
</gene>
<organism evidence="1 3">
    <name type="scientific">Pseudomonas tohonis</name>
    <dbReference type="NCBI Taxonomy" id="2725477"/>
    <lineage>
        <taxon>Bacteria</taxon>
        <taxon>Pseudomonadati</taxon>
        <taxon>Pseudomonadota</taxon>
        <taxon>Gammaproteobacteria</taxon>
        <taxon>Pseudomonadales</taxon>
        <taxon>Pseudomonadaceae</taxon>
        <taxon>Pseudomonas</taxon>
    </lineage>
</organism>
<dbReference type="AlphaFoldDB" id="A0A6J4E0M3"/>
<dbReference type="Proteomes" id="UP001054892">
    <property type="component" value="Unassembled WGS sequence"/>
</dbReference>
<dbReference type="EMBL" id="AP023189">
    <property type="protein sequence ID" value="BCG23018.1"/>
    <property type="molecule type" value="Genomic_DNA"/>
</dbReference>
<reference evidence="1 3" key="1">
    <citation type="submission" date="2020-05" db="EMBL/GenBank/DDBJ databases">
        <title>Characterization of novel class B3 metallo-beta-lactamase from novel Pseudomonas species.</title>
        <authorList>
            <person name="Yamada K."/>
            <person name="Aoki K."/>
            <person name="Ishii Y."/>
        </authorList>
    </citation>
    <scope>NUCLEOTIDE SEQUENCE [LARGE SCALE GENOMIC DNA]</scope>
    <source>
        <strain evidence="1 3">TUM18999</strain>
        <strain evidence="2 4">TUM20286</strain>
    </source>
</reference>
<proteinExistence type="predicted"/>
<dbReference type="KEGG" id="ptw:TUM18999_12090"/>
<evidence type="ECO:0000313" key="1">
    <source>
        <dbReference type="EMBL" id="BCG23018.1"/>
    </source>
</evidence>